<comment type="caution">
    <text evidence="3">The sequence shown here is derived from an EMBL/GenBank/DDBJ whole genome shotgun (WGS) entry which is preliminary data.</text>
</comment>
<evidence type="ECO:0000313" key="3">
    <source>
        <dbReference type="EMBL" id="MBO8415691.1"/>
    </source>
</evidence>
<reference evidence="3" key="1">
    <citation type="submission" date="2020-10" db="EMBL/GenBank/DDBJ databases">
        <authorList>
            <person name="Gilroy R."/>
        </authorList>
    </citation>
    <scope>NUCLEOTIDE SEQUENCE</scope>
    <source>
        <strain evidence="3">17213</strain>
    </source>
</reference>
<dbReference type="InterPro" id="IPR017740">
    <property type="entry name" value="TssA-like"/>
</dbReference>
<dbReference type="EMBL" id="JADINH010000103">
    <property type="protein sequence ID" value="MBO8415691.1"/>
    <property type="molecule type" value="Genomic_DNA"/>
</dbReference>
<protein>
    <submittedName>
        <fullName evidence="3">Type VI secretion system protein TssA</fullName>
    </submittedName>
</protein>
<dbReference type="Pfam" id="PF06812">
    <property type="entry name" value="ImpA_N"/>
    <property type="match status" value="1"/>
</dbReference>
<dbReference type="AlphaFoldDB" id="A0A9D9D9Q3"/>
<feature type="compositionally biased region" description="Low complexity" evidence="1">
    <location>
        <begin position="260"/>
        <end position="270"/>
    </location>
</feature>
<dbReference type="Proteomes" id="UP000823631">
    <property type="component" value="Unassembled WGS sequence"/>
</dbReference>
<proteinExistence type="predicted"/>
<dbReference type="PANTHER" id="PTHR37951">
    <property type="entry name" value="CYTOPLASMIC PROTEIN-RELATED"/>
    <property type="match status" value="1"/>
</dbReference>
<feature type="domain" description="ImpA N-terminal" evidence="2">
    <location>
        <begin position="9"/>
        <end position="131"/>
    </location>
</feature>
<dbReference type="PANTHER" id="PTHR37951:SF1">
    <property type="entry name" value="TYPE VI SECRETION SYSTEM COMPONENT TSSA1"/>
    <property type="match status" value="1"/>
</dbReference>
<evidence type="ECO:0000259" key="2">
    <source>
        <dbReference type="Pfam" id="PF06812"/>
    </source>
</evidence>
<evidence type="ECO:0000256" key="1">
    <source>
        <dbReference type="SAM" id="MobiDB-lite"/>
    </source>
</evidence>
<gene>
    <name evidence="3" type="primary">tssA</name>
    <name evidence="3" type="ORF">IAB19_04855</name>
</gene>
<accession>A0A9D9D9Q3</accession>
<evidence type="ECO:0000313" key="4">
    <source>
        <dbReference type="Proteomes" id="UP000823631"/>
    </source>
</evidence>
<dbReference type="NCBIfam" id="TIGR03363">
    <property type="entry name" value="VI_chp_8"/>
    <property type="match status" value="1"/>
</dbReference>
<feature type="region of interest" description="Disordered" evidence="1">
    <location>
        <begin position="251"/>
        <end position="270"/>
    </location>
</feature>
<reference evidence="3" key="2">
    <citation type="journal article" date="2021" name="PeerJ">
        <title>Extensive microbial diversity within the chicken gut microbiome revealed by metagenomics and culture.</title>
        <authorList>
            <person name="Gilroy R."/>
            <person name="Ravi A."/>
            <person name="Getino M."/>
            <person name="Pursley I."/>
            <person name="Horton D.L."/>
            <person name="Alikhan N.F."/>
            <person name="Baker D."/>
            <person name="Gharbi K."/>
            <person name="Hall N."/>
            <person name="Watson M."/>
            <person name="Adriaenssens E.M."/>
            <person name="Foster-Nyarko E."/>
            <person name="Jarju S."/>
            <person name="Secka A."/>
            <person name="Antonio M."/>
            <person name="Oren A."/>
            <person name="Chaudhuri R.R."/>
            <person name="La Ragione R."/>
            <person name="Hildebrand F."/>
            <person name="Pallen M.J."/>
        </authorList>
    </citation>
    <scope>NUCLEOTIDE SEQUENCE</scope>
    <source>
        <strain evidence="3">17213</strain>
    </source>
</reference>
<dbReference type="InterPro" id="IPR010657">
    <property type="entry name" value="ImpA_N"/>
</dbReference>
<name>A0A9D9D9Q3_9GAMM</name>
<feature type="region of interest" description="Disordered" evidence="1">
    <location>
        <begin position="1"/>
        <end position="20"/>
    </location>
</feature>
<organism evidence="3 4">
    <name type="scientific">Candidatus Avisuccinivibrio stercorigallinarum</name>
    <dbReference type="NCBI Taxonomy" id="2840704"/>
    <lineage>
        <taxon>Bacteria</taxon>
        <taxon>Pseudomonadati</taxon>
        <taxon>Pseudomonadota</taxon>
        <taxon>Gammaproteobacteria</taxon>
        <taxon>Aeromonadales</taxon>
        <taxon>Succinivibrionaceae</taxon>
        <taxon>Succinivibrionaceae incertae sedis</taxon>
        <taxon>Candidatus Avisuccinivibrio</taxon>
    </lineage>
</organism>
<sequence length="371" mass="40774">MDERNLLSLSPLSGTDPAGEDLEYDELYLKLDELASGVPSQEMAGSVHEGREPDYAALRECCLKLWERTRDLRVAAYYALAELRLDGLPGFKAGLEALYFLVDAMYASCYPKLDPDDDNDPTERINIFQLLSPPPVSMSDGANCLSLLRRLPLCSRLAYTFRDYLRVCGMLDSKDNALDSALFQAELHQISGTELTQKQQLAAEILQLCDNLIERFNQQAEGGVLTLDTLQRELKLLQGFYAKQLQLRGGENEGAQDSDPGAQDAPAAAGAGAEPAAWMASPAGAAAAVPFKAEVFKIEDLTIKNRSEALQLLDKCAAYFKQAEPNSPLPFLIKRALRMADMNFIELLGEIDSSAAERGREQLGVRDDGQD</sequence>